<accession>A0A0C3AI71</accession>
<name>A0A0C3AI71_SERVB</name>
<evidence type="ECO:0000313" key="1">
    <source>
        <dbReference type="EMBL" id="KIM19784.1"/>
    </source>
</evidence>
<protein>
    <submittedName>
        <fullName evidence="1">Uncharacterized protein</fullName>
    </submittedName>
</protein>
<keyword evidence="2" id="KW-1185">Reference proteome</keyword>
<reference evidence="2" key="2">
    <citation type="submission" date="2015-01" db="EMBL/GenBank/DDBJ databases">
        <title>Evolutionary Origins and Diversification of the Mycorrhizal Mutualists.</title>
        <authorList>
            <consortium name="DOE Joint Genome Institute"/>
            <consortium name="Mycorrhizal Genomics Consortium"/>
            <person name="Kohler A."/>
            <person name="Kuo A."/>
            <person name="Nagy L.G."/>
            <person name="Floudas D."/>
            <person name="Copeland A."/>
            <person name="Barry K.W."/>
            <person name="Cichocki N."/>
            <person name="Veneault-Fourrey C."/>
            <person name="LaButti K."/>
            <person name="Lindquist E.A."/>
            <person name="Lipzen A."/>
            <person name="Lundell T."/>
            <person name="Morin E."/>
            <person name="Murat C."/>
            <person name="Riley R."/>
            <person name="Ohm R."/>
            <person name="Sun H."/>
            <person name="Tunlid A."/>
            <person name="Henrissat B."/>
            <person name="Grigoriev I.V."/>
            <person name="Hibbett D.S."/>
            <person name="Martin F."/>
        </authorList>
    </citation>
    <scope>NUCLEOTIDE SEQUENCE [LARGE SCALE GENOMIC DNA]</scope>
    <source>
        <strain evidence="2">MAFF 305830</strain>
    </source>
</reference>
<reference evidence="1 2" key="1">
    <citation type="submission" date="2014-04" db="EMBL/GenBank/DDBJ databases">
        <authorList>
            <consortium name="DOE Joint Genome Institute"/>
            <person name="Kuo A."/>
            <person name="Zuccaro A."/>
            <person name="Kohler A."/>
            <person name="Nagy L.G."/>
            <person name="Floudas D."/>
            <person name="Copeland A."/>
            <person name="Barry K.W."/>
            <person name="Cichocki N."/>
            <person name="Veneault-Fourrey C."/>
            <person name="LaButti K."/>
            <person name="Lindquist E.A."/>
            <person name="Lipzen A."/>
            <person name="Lundell T."/>
            <person name="Morin E."/>
            <person name="Murat C."/>
            <person name="Sun H."/>
            <person name="Tunlid A."/>
            <person name="Henrissat B."/>
            <person name="Grigoriev I.V."/>
            <person name="Hibbett D.S."/>
            <person name="Martin F."/>
            <person name="Nordberg H.P."/>
            <person name="Cantor M.N."/>
            <person name="Hua S.X."/>
        </authorList>
    </citation>
    <scope>NUCLEOTIDE SEQUENCE [LARGE SCALE GENOMIC DNA]</scope>
    <source>
        <strain evidence="1 2">MAFF 305830</strain>
    </source>
</reference>
<dbReference type="HOGENOM" id="CLU_1866360_0_0_1"/>
<sequence>MLAPKKSRREICPASVGINGQPARLKKKKRRENLRRKPLSFTMSSRSFPRRLDLISNMCHSGLPENDRAVTVKGDGVVLIFAQVDFNLDPSFSVTFLYASQRPTRLSRPWSHSHTLVGISNWPLGRIIGANVKLLSS</sequence>
<dbReference type="EMBL" id="KN824546">
    <property type="protein sequence ID" value="KIM19784.1"/>
    <property type="molecule type" value="Genomic_DNA"/>
</dbReference>
<dbReference type="AlphaFoldDB" id="A0A0C3AI71"/>
<evidence type="ECO:0000313" key="2">
    <source>
        <dbReference type="Proteomes" id="UP000054097"/>
    </source>
</evidence>
<proteinExistence type="predicted"/>
<gene>
    <name evidence="1" type="ORF">M408DRAFT_178516</name>
</gene>
<organism evidence="1 2">
    <name type="scientific">Serendipita vermifera MAFF 305830</name>
    <dbReference type="NCBI Taxonomy" id="933852"/>
    <lineage>
        <taxon>Eukaryota</taxon>
        <taxon>Fungi</taxon>
        <taxon>Dikarya</taxon>
        <taxon>Basidiomycota</taxon>
        <taxon>Agaricomycotina</taxon>
        <taxon>Agaricomycetes</taxon>
        <taxon>Sebacinales</taxon>
        <taxon>Serendipitaceae</taxon>
        <taxon>Serendipita</taxon>
    </lineage>
</organism>
<dbReference type="Proteomes" id="UP000054097">
    <property type="component" value="Unassembled WGS sequence"/>
</dbReference>